<reference evidence="1" key="1">
    <citation type="submission" date="2020-08" db="EMBL/GenBank/DDBJ databases">
        <title>Multicomponent nature underlies the extraordinary mechanical properties of spider dragline silk.</title>
        <authorList>
            <person name="Kono N."/>
            <person name="Nakamura H."/>
            <person name="Mori M."/>
            <person name="Yoshida Y."/>
            <person name="Ohtoshi R."/>
            <person name="Malay A.D."/>
            <person name="Moran D.A.P."/>
            <person name="Tomita M."/>
            <person name="Numata K."/>
            <person name="Arakawa K."/>
        </authorList>
    </citation>
    <scope>NUCLEOTIDE SEQUENCE</scope>
</reference>
<dbReference type="Proteomes" id="UP000887013">
    <property type="component" value="Unassembled WGS sequence"/>
</dbReference>
<protein>
    <submittedName>
        <fullName evidence="1">Uncharacterized protein</fullName>
    </submittedName>
</protein>
<comment type="caution">
    <text evidence="1">The sequence shown here is derived from an EMBL/GenBank/DDBJ whole genome shotgun (WGS) entry which is preliminary data.</text>
</comment>
<evidence type="ECO:0000313" key="1">
    <source>
        <dbReference type="EMBL" id="GFT15605.1"/>
    </source>
</evidence>
<evidence type="ECO:0000313" key="2">
    <source>
        <dbReference type="Proteomes" id="UP000887013"/>
    </source>
</evidence>
<gene>
    <name evidence="1" type="ORF">NPIL_250211</name>
</gene>
<proteinExistence type="predicted"/>
<accession>A0A8X6NJ57</accession>
<organism evidence="1 2">
    <name type="scientific">Nephila pilipes</name>
    <name type="common">Giant wood spider</name>
    <name type="synonym">Nephila maculata</name>
    <dbReference type="NCBI Taxonomy" id="299642"/>
    <lineage>
        <taxon>Eukaryota</taxon>
        <taxon>Metazoa</taxon>
        <taxon>Ecdysozoa</taxon>
        <taxon>Arthropoda</taxon>
        <taxon>Chelicerata</taxon>
        <taxon>Arachnida</taxon>
        <taxon>Araneae</taxon>
        <taxon>Araneomorphae</taxon>
        <taxon>Entelegynae</taxon>
        <taxon>Araneoidea</taxon>
        <taxon>Nephilidae</taxon>
        <taxon>Nephila</taxon>
    </lineage>
</organism>
<dbReference type="EMBL" id="BMAW01009785">
    <property type="protein sequence ID" value="GFT15605.1"/>
    <property type="molecule type" value="Genomic_DNA"/>
</dbReference>
<keyword evidence="2" id="KW-1185">Reference proteome</keyword>
<name>A0A8X6NJ57_NEPPI</name>
<dbReference type="AlphaFoldDB" id="A0A8X6NJ57"/>
<sequence length="87" mass="10266">MLPQTSGSSVYEVPEQDCDMDAEKIIEESQENAETEQSDMDLSSEREEDEEFYVCRSKKWEYNWKECGQYLCLHHLRFACPDDSDVE</sequence>